<keyword evidence="3" id="KW-0540">Nuclease</keyword>
<reference evidence="4" key="1">
    <citation type="submission" date="2016-10" db="EMBL/GenBank/DDBJ databases">
        <authorList>
            <person name="Varghese N."/>
            <person name="Submissions S."/>
        </authorList>
    </citation>
    <scope>NUCLEOTIDE SEQUENCE [LARGE SCALE GENOMIC DNA]</scope>
    <source>
        <strain evidence="4">NLAE-zl-G277</strain>
    </source>
</reference>
<dbReference type="GO" id="GO:0003676">
    <property type="term" value="F:nucleic acid binding"/>
    <property type="evidence" value="ECO:0007669"/>
    <property type="project" value="InterPro"/>
</dbReference>
<dbReference type="NCBIfam" id="NF009150">
    <property type="entry name" value="PRK12497.1-3"/>
    <property type="match status" value="1"/>
</dbReference>
<name>A0A1I0BYC6_9FIRM</name>
<organism evidence="3 4">
    <name type="scientific">Enterocloster lavalensis</name>
    <dbReference type="NCBI Taxonomy" id="460384"/>
    <lineage>
        <taxon>Bacteria</taxon>
        <taxon>Bacillati</taxon>
        <taxon>Bacillota</taxon>
        <taxon>Clostridia</taxon>
        <taxon>Lachnospirales</taxon>
        <taxon>Lachnospiraceae</taxon>
        <taxon>Enterocloster</taxon>
    </lineage>
</organism>
<dbReference type="GO" id="GO:0004519">
    <property type="term" value="F:endonuclease activity"/>
    <property type="evidence" value="ECO:0007669"/>
    <property type="project" value="UniProtKB-KW"/>
</dbReference>
<dbReference type="CDD" id="cd20736">
    <property type="entry name" value="PoNe_Nuclease"/>
    <property type="match status" value="1"/>
</dbReference>
<dbReference type="Proteomes" id="UP000198508">
    <property type="component" value="Unassembled WGS sequence"/>
</dbReference>
<dbReference type="RefSeq" id="WP_092360804.1">
    <property type="nucleotide sequence ID" value="NZ_FOIM01000002.1"/>
</dbReference>
<dbReference type="Gene3D" id="3.40.1350.10">
    <property type="match status" value="1"/>
</dbReference>
<gene>
    <name evidence="3" type="ORF">SAMN05216313_102195</name>
</gene>
<sequence length="113" mass="12799">MNNRRTGSEYEARAAEYLSAKGYRILEKNFRCRQGEIDLIARDGSYLVFVEVKYRSSLAKGAPAEAVGPLKQRRIRQTAVFYLYSRGLGLDSPCRFDVVSITGNEILLIQNAF</sequence>
<evidence type="ECO:0000313" key="3">
    <source>
        <dbReference type="EMBL" id="SET12112.1"/>
    </source>
</evidence>
<dbReference type="HAMAP" id="MF_00048">
    <property type="entry name" value="UPF0102"/>
    <property type="match status" value="1"/>
</dbReference>
<dbReference type="InterPro" id="IPR003509">
    <property type="entry name" value="UPF0102_YraN-like"/>
</dbReference>
<evidence type="ECO:0000313" key="4">
    <source>
        <dbReference type="Proteomes" id="UP000198508"/>
    </source>
</evidence>
<dbReference type="EMBL" id="FOIM01000002">
    <property type="protein sequence ID" value="SET12112.1"/>
    <property type="molecule type" value="Genomic_DNA"/>
</dbReference>
<dbReference type="NCBIfam" id="NF009154">
    <property type="entry name" value="PRK12497.3-3"/>
    <property type="match status" value="1"/>
</dbReference>
<proteinExistence type="inferred from homology"/>
<dbReference type="NCBIfam" id="TIGR00252">
    <property type="entry name" value="YraN family protein"/>
    <property type="match status" value="1"/>
</dbReference>
<evidence type="ECO:0000256" key="1">
    <source>
        <dbReference type="ARBA" id="ARBA00006738"/>
    </source>
</evidence>
<dbReference type="AlphaFoldDB" id="A0A1I0BYC6"/>
<dbReference type="PANTHER" id="PTHR34039">
    <property type="entry name" value="UPF0102 PROTEIN YRAN"/>
    <property type="match status" value="1"/>
</dbReference>
<keyword evidence="3" id="KW-0255">Endonuclease</keyword>
<dbReference type="InterPro" id="IPR011856">
    <property type="entry name" value="tRNA_endonuc-like_dom_sf"/>
</dbReference>
<dbReference type="SUPFAM" id="SSF52980">
    <property type="entry name" value="Restriction endonuclease-like"/>
    <property type="match status" value="1"/>
</dbReference>
<accession>A0A1I0BYC6</accession>
<dbReference type="Pfam" id="PF02021">
    <property type="entry name" value="UPF0102"/>
    <property type="match status" value="1"/>
</dbReference>
<keyword evidence="4" id="KW-1185">Reference proteome</keyword>
<dbReference type="STRING" id="460384.SAMN05216313_102195"/>
<dbReference type="PANTHER" id="PTHR34039:SF1">
    <property type="entry name" value="UPF0102 PROTEIN YRAN"/>
    <property type="match status" value="1"/>
</dbReference>
<dbReference type="InterPro" id="IPR011335">
    <property type="entry name" value="Restrct_endonuc-II-like"/>
</dbReference>
<keyword evidence="3" id="KW-0378">Hydrolase</keyword>
<comment type="similarity">
    <text evidence="1 2">Belongs to the UPF0102 family.</text>
</comment>
<protein>
    <recommendedName>
        <fullName evidence="2">UPF0102 protein SAMN05216313_102195</fullName>
    </recommendedName>
</protein>
<evidence type="ECO:0000256" key="2">
    <source>
        <dbReference type="HAMAP-Rule" id="MF_00048"/>
    </source>
</evidence>